<dbReference type="RefSeq" id="WP_116480559.1">
    <property type="nucleotide sequence ID" value="NZ_QEKV01000013.1"/>
</dbReference>
<protein>
    <submittedName>
        <fullName evidence="1">Glutathionylspermidine synthase-like protein</fullName>
    </submittedName>
</protein>
<evidence type="ECO:0000313" key="2">
    <source>
        <dbReference type="Proteomes" id="UP000245793"/>
    </source>
</evidence>
<comment type="caution">
    <text evidence="1">The sequence shown here is derived from an EMBL/GenBank/DDBJ whole genome shotgun (WGS) entry which is preliminary data.</text>
</comment>
<dbReference type="Proteomes" id="UP000245793">
    <property type="component" value="Unassembled WGS sequence"/>
</dbReference>
<reference evidence="1 2" key="1">
    <citation type="submission" date="2018-04" db="EMBL/GenBank/DDBJ databases">
        <title>Genomic Encyclopedia of Type Strains, Phase IV (KMG-IV): sequencing the most valuable type-strain genomes for metagenomic binning, comparative biology and taxonomic classification.</title>
        <authorList>
            <person name="Goeker M."/>
        </authorList>
    </citation>
    <scope>NUCLEOTIDE SEQUENCE [LARGE SCALE GENOMIC DNA]</scope>
    <source>
        <strain evidence="1 2">DSM 20705</strain>
    </source>
</reference>
<sequence>MYSDKDLKDYLDAAMSKDEYVSDYKRLLEECIKRKFLYKGKPIPFEYQPLLISDKDEEAFKRIAKDTMSIVKKVTKKYVEEESYRKLFNYDDFVEKLILHDPGYSMPVPMSRFDIFYNGYEDFGFCEINTDGTSAMLEDYAIASLLLESKIFEDLNWNFSRYELFDTWVKKIISLYKDIKGIMPKNVLIADFNDTGTPDEFLMFKDHFEKNGIKCIIEDISNLDYDREKNKLIADGEEIDLVYRRVVMSDLMRRRDDSAAFIEAYLNDAAVYVGSFRSQVVHNKVFFSVVHMDETKKILTEEENEFVKKHIPFTARFEGDEQFFEKIVKNKDKYIFKPTDLNAARGVYTGRSMSEEEFIKTAKENFNTDYIYQEFVTPKELPYLKVDGDKFSLTKRRNMIGLFCYMEEFNGVYARMGLHDIIGSAMEYVAAPGIKYKR</sequence>
<proteinExistence type="predicted"/>
<gene>
    <name evidence="1" type="ORF">C7381_1139</name>
</gene>
<organism evidence="1 2">
    <name type="scientific">Ezakiella coagulans</name>
    <dbReference type="NCBI Taxonomy" id="46507"/>
    <lineage>
        <taxon>Bacteria</taxon>
        <taxon>Bacillati</taxon>
        <taxon>Bacillota</taxon>
        <taxon>Tissierellia</taxon>
        <taxon>Ezakiella</taxon>
    </lineage>
</organism>
<accession>A0A2U1DMY3</accession>
<evidence type="ECO:0000313" key="1">
    <source>
        <dbReference type="EMBL" id="PVY88909.1"/>
    </source>
</evidence>
<keyword evidence="2" id="KW-1185">Reference proteome</keyword>
<dbReference type="EMBL" id="QEKV01000013">
    <property type="protein sequence ID" value="PVY88909.1"/>
    <property type="molecule type" value="Genomic_DNA"/>
</dbReference>
<name>A0A2U1DMY3_9FIRM</name>
<dbReference type="SUPFAM" id="SSF56059">
    <property type="entry name" value="Glutathione synthetase ATP-binding domain-like"/>
    <property type="match status" value="1"/>
</dbReference>
<dbReference type="AlphaFoldDB" id="A0A2U1DMY3"/>